<evidence type="ECO:0000313" key="3">
    <source>
        <dbReference type="Proteomes" id="UP000199643"/>
    </source>
</evidence>
<dbReference type="EMBL" id="FNCH01000011">
    <property type="protein sequence ID" value="SDG82256.1"/>
    <property type="molecule type" value="Genomic_DNA"/>
</dbReference>
<feature type="transmembrane region" description="Helical" evidence="1">
    <location>
        <begin position="20"/>
        <end position="39"/>
    </location>
</feature>
<gene>
    <name evidence="2" type="ORF">SAMN05421827_111170</name>
</gene>
<keyword evidence="1" id="KW-1133">Transmembrane helix</keyword>
<protein>
    <submittedName>
        <fullName evidence="2">Uncharacterized protein</fullName>
    </submittedName>
</protein>
<dbReference type="RefSeq" id="WP_090501274.1">
    <property type="nucleotide sequence ID" value="NZ_FNCH01000011.1"/>
</dbReference>
<reference evidence="3" key="1">
    <citation type="submission" date="2016-10" db="EMBL/GenBank/DDBJ databases">
        <authorList>
            <person name="Varghese N."/>
            <person name="Submissions S."/>
        </authorList>
    </citation>
    <scope>NUCLEOTIDE SEQUENCE [LARGE SCALE GENOMIC DNA]</scope>
    <source>
        <strain evidence="3">DSM 17933</strain>
    </source>
</reference>
<keyword evidence="1" id="KW-0472">Membrane</keyword>
<keyword evidence="1" id="KW-0812">Transmembrane</keyword>
<dbReference type="STRING" id="405671.SAMN05421827_111170"/>
<sequence length="207" mass="23444">MLIKKKLMRNLMEKQISTGAKALVLGTIAGFALATFYFLRKRNGAQGPAGNPQHPGIKDLNMERYVFDIAAGERSVTTIVEQTGDCYSVQLDGKYIGTMWQDEEKDKQWQTGDQELEPYLSEIALHLSEAFSRKGFASLLMGTYPEIVSTVWKTTETLEVNVKTDTDMEVFTTFLKDEILNLVTFEEHLDLMVKKENDPYFVIVGIN</sequence>
<accession>A0A1G7XDK2</accession>
<evidence type="ECO:0000313" key="2">
    <source>
        <dbReference type="EMBL" id="SDG82256.1"/>
    </source>
</evidence>
<name>A0A1G7XDK2_9SPHI</name>
<proteinExistence type="predicted"/>
<dbReference type="AlphaFoldDB" id="A0A1G7XDK2"/>
<dbReference type="OrthoDB" id="750212at2"/>
<keyword evidence="3" id="KW-1185">Reference proteome</keyword>
<organism evidence="2 3">
    <name type="scientific">Pedobacter terrae</name>
    <dbReference type="NCBI Taxonomy" id="405671"/>
    <lineage>
        <taxon>Bacteria</taxon>
        <taxon>Pseudomonadati</taxon>
        <taxon>Bacteroidota</taxon>
        <taxon>Sphingobacteriia</taxon>
        <taxon>Sphingobacteriales</taxon>
        <taxon>Sphingobacteriaceae</taxon>
        <taxon>Pedobacter</taxon>
    </lineage>
</organism>
<evidence type="ECO:0000256" key="1">
    <source>
        <dbReference type="SAM" id="Phobius"/>
    </source>
</evidence>
<dbReference type="Proteomes" id="UP000199643">
    <property type="component" value="Unassembled WGS sequence"/>
</dbReference>